<dbReference type="EMBL" id="WJJP01000135">
    <property type="protein sequence ID" value="MBD3323804.1"/>
    <property type="molecule type" value="Genomic_DNA"/>
</dbReference>
<dbReference type="AlphaFoldDB" id="A0A9D5Q4K2"/>
<dbReference type="GO" id="GO:0008237">
    <property type="term" value="F:metallopeptidase activity"/>
    <property type="evidence" value="ECO:0007669"/>
    <property type="project" value="UniProtKB-KW"/>
</dbReference>
<evidence type="ECO:0000256" key="2">
    <source>
        <dbReference type="ARBA" id="ARBA00007931"/>
    </source>
</evidence>
<keyword evidence="3 8" id="KW-0645">Protease</keyword>
<dbReference type="Proteomes" id="UP000649604">
    <property type="component" value="Unassembled WGS sequence"/>
</dbReference>
<feature type="transmembrane region" description="Helical" evidence="7">
    <location>
        <begin position="50"/>
        <end position="71"/>
    </location>
</feature>
<keyword evidence="5" id="KW-0862">Zinc</keyword>
<protein>
    <submittedName>
        <fullName evidence="8">Site-2 protease family protein</fullName>
    </submittedName>
</protein>
<comment type="caution">
    <text evidence="8">The sequence shown here is derived from an EMBL/GenBank/DDBJ whole genome shotgun (WGS) entry which is preliminary data.</text>
</comment>
<keyword evidence="7" id="KW-0812">Transmembrane</keyword>
<evidence type="ECO:0000256" key="6">
    <source>
        <dbReference type="ARBA" id="ARBA00023049"/>
    </source>
</evidence>
<organism evidence="8 9">
    <name type="scientific">candidate division KSB3 bacterium</name>
    <dbReference type="NCBI Taxonomy" id="2044937"/>
    <lineage>
        <taxon>Bacteria</taxon>
        <taxon>candidate division KSB3</taxon>
    </lineage>
</organism>
<feature type="non-terminal residue" evidence="8">
    <location>
        <position position="82"/>
    </location>
</feature>
<sequence>MVGKGITLFTLFGFKVRIDLSWIIIAVLITWSLAQGVFPYYYEDLSASTYWWMGLFGALGLFASIIFHELWHSLIARKFGLP</sequence>
<dbReference type="PANTHER" id="PTHR39188:SF3">
    <property type="entry name" value="STAGE IV SPORULATION PROTEIN FB"/>
    <property type="match status" value="1"/>
</dbReference>
<comment type="similarity">
    <text evidence="2">Belongs to the peptidase M50B family.</text>
</comment>
<keyword evidence="4" id="KW-0378">Hydrolase</keyword>
<evidence type="ECO:0000313" key="9">
    <source>
        <dbReference type="Proteomes" id="UP000649604"/>
    </source>
</evidence>
<name>A0A9D5Q4K2_9BACT</name>
<accession>A0A9D5Q4K2</accession>
<dbReference type="GO" id="GO:0006508">
    <property type="term" value="P:proteolysis"/>
    <property type="evidence" value="ECO:0007669"/>
    <property type="project" value="UniProtKB-KW"/>
</dbReference>
<keyword evidence="7" id="KW-0472">Membrane</keyword>
<gene>
    <name evidence="8" type="ORF">GF339_04415</name>
</gene>
<feature type="transmembrane region" description="Helical" evidence="7">
    <location>
        <begin position="20"/>
        <end position="38"/>
    </location>
</feature>
<keyword evidence="6" id="KW-0482">Metalloprotease</keyword>
<dbReference type="PANTHER" id="PTHR39188">
    <property type="entry name" value="MEMBRANE-ASSOCIATED ZINC METALLOPROTEASE M50B"/>
    <property type="match status" value="1"/>
</dbReference>
<comment type="cofactor">
    <cofactor evidence="1">
        <name>Zn(2+)</name>
        <dbReference type="ChEBI" id="CHEBI:29105"/>
    </cofactor>
</comment>
<keyword evidence="7" id="KW-1133">Transmembrane helix</keyword>
<evidence type="ECO:0000256" key="3">
    <source>
        <dbReference type="ARBA" id="ARBA00022670"/>
    </source>
</evidence>
<evidence type="ECO:0000256" key="4">
    <source>
        <dbReference type="ARBA" id="ARBA00022801"/>
    </source>
</evidence>
<reference evidence="8" key="1">
    <citation type="submission" date="2019-11" db="EMBL/GenBank/DDBJ databases">
        <title>Microbial mats filling the niche in hypersaline microbial mats.</title>
        <authorList>
            <person name="Wong H.L."/>
            <person name="Macleod F.I."/>
            <person name="White R.A. III"/>
            <person name="Burns B.P."/>
        </authorList>
    </citation>
    <scope>NUCLEOTIDE SEQUENCE</scope>
    <source>
        <strain evidence="8">Rbin_158</strain>
    </source>
</reference>
<evidence type="ECO:0000256" key="1">
    <source>
        <dbReference type="ARBA" id="ARBA00001947"/>
    </source>
</evidence>
<proteinExistence type="inferred from homology"/>
<evidence type="ECO:0000313" key="8">
    <source>
        <dbReference type="EMBL" id="MBD3323804.1"/>
    </source>
</evidence>
<evidence type="ECO:0000256" key="5">
    <source>
        <dbReference type="ARBA" id="ARBA00022833"/>
    </source>
</evidence>
<evidence type="ECO:0000256" key="7">
    <source>
        <dbReference type="SAM" id="Phobius"/>
    </source>
</evidence>